<reference evidence="2" key="1">
    <citation type="submission" date="2023-07" db="EMBL/GenBank/DDBJ databases">
        <title>Whole genome shotgun sequence of Streptomyces achromogenes subsp. rubradiris NBRC 14000.</title>
        <authorList>
            <person name="Komaki H."/>
            <person name="Tamura T."/>
        </authorList>
    </citation>
    <scope>NUCLEOTIDE SEQUENCE [LARGE SCALE GENOMIC DNA]</scope>
    <source>
        <strain evidence="2">NBRC 14000</strain>
    </source>
</reference>
<evidence type="ECO:0000313" key="2">
    <source>
        <dbReference type="Proteomes" id="UP000646738"/>
    </source>
</evidence>
<comment type="caution">
    <text evidence="1">The sequence shown here is derived from an EMBL/GenBank/DDBJ whole genome shotgun (WGS) entry which is preliminary data.</text>
</comment>
<keyword evidence="2" id="KW-1185">Reference proteome</keyword>
<evidence type="ECO:0000313" key="1">
    <source>
        <dbReference type="EMBL" id="GHI50846.1"/>
    </source>
</evidence>
<proteinExistence type="predicted"/>
<dbReference type="Proteomes" id="UP000646738">
    <property type="component" value="Unassembled WGS sequence"/>
</dbReference>
<sequence>MCGAWPLATIRPVAASTTSAFVDWVDVSTPTTSGPSAADIGLSLFRGSAASALCDEDIWWAKDMLSLPSGVCAY</sequence>
<gene>
    <name evidence="1" type="ORF">Srubr_06920</name>
</gene>
<evidence type="ECO:0008006" key="3">
    <source>
        <dbReference type="Google" id="ProtNLM"/>
    </source>
</evidence>
<protein>
    <recommendedName>
        <fullName evidence="3">Secreted protein</fullName>
    </recommendedName>
</protein>
<accession>A0ABQ3R4Q7</accession>
<organism evidence="1 2">
    <name type="scientific">Streptomyces rubradiris</name>
    <name type="common">Streptomyces achromogenes subsp. rubradiris</name>
    <dbReference type="NCBI Taxonomy" id="285531"/>
    <lineage>
        <taxon>Bacteria</taxon>
        <taxon>Bacillati</taxon>
        <taxon>Actinomycetota</taxon>
        <taxon>Actinomycetes</taxon>
        <taxon>Kitasatosporales</taxon>
        <taxon>Streptomycetaceae</taxon>
        <taxon>Streptomyces</taxon>
    </lineage>
</organism>
<dbReference type="EMBL" id="BNEA01000001">
    <property type="protein sequence ID" value="GHI50846.1"/>
    <property type="molecule type" value="Genomic_DNA"/>
</dbReference>
<name>A0ABQ3R4Q7_STRRR</name>